<dbReference type="GO" id="GO:0004300">
    <property type="term" value="F:enoyl-CoA hydratase activity"/>
    <property type="evidence" value="ECO:0007669"/>
    <property type="project" value="UniProtKB-EC"/>
</dbReference>
<keyword evidence="4" id="KW-1185">Reference proteome</keyword>
<dbReference type="OrthoDB" id="9802898at2"/>
<dbReference type="RefSeq" id="WP_160602880.1">
    <property type="nucleotide sequence ID" value="NZ_WTYX01000001.1"/>
</dbReference>
<dbReference type="InterPro" id="IPR029045">
    <property type="entry name" value="ClpP/crotonase-like_dom_sf"/>
</dbReference>
<accession>A0A844ZR46</accession>
<dbReference type="Gene3D" id="1.10.12.10">
    <property type="entry name" value="Lyase 2-enoyl-coa Hydratase, Chain A, domain 2"/>
    <property type="match status" value="1"/>
</dbReference>
<evidence type="ECO:0000256" key="2">
    <source>
        <dbReference type="ARBA" id="ARBA00023239"/>
    </source>
</evidence>
<reference evidence="3 4" key="1">
    <citation type="submission" date="2019-12" db="EMBL/GenBank/DDBJ databases">
        <title>Genomic-based taxomic classification of the family Erythrobacteraceae.</title>
        <authorList>
            <person name="Xu L."/>
        </authorList>
    </citation>
    <scope>NUCLEOTIDE SEQUENCE [LARGE SCALE GENOMIC DNA]</scope>
    <source>
        <strain evidence="3 4">KCTC 52763</strain>
    </source>
</reference>
<dbReference type="Gene3D" id="3.90.226.10">
    <property type="entry name" value="2-enoyl-CoA Hydratase, Chain A, domain 1"/>
    <property type="match status" value="1"/>
</dbReference>
<dbReference type="NCBIfam" id="NF006109">
    <property type="entry name" value="PRK08260.1"/>
    <property type="match status" value="1"/>
</dbReference>
<dbReference type="Proteomes" id="UP000442714">
    <property type="component" value="Unassembled WGS sequence"/>
</dbReference>
<dbReference type="GO" id="GO:0006635">
    <property type="term" value="P:fatty acid beta-oxidation"/>
    <property type="evidence" value="ECO:0007669"/>
    <property type="project" value="TreeGrafter"/>
</dbReference>
<evidence type="ECO:0000313" key="4">
    <source>
        <dbReference type="Proteomes" id="UP000442714"/>
    </source>
</evidence>
<dbReference type="Pfam" id="PF00378">
    <property type="entry name" value="ECH_1"/>
    <property type="match status" value="1"/>
</dbReference>
<protein>
    <submittedName>
        <fullName evidence="3">Enoyl-CoA hydratase</fullName>
        <ecNumber evidence="3">4.2.1.17</ecNumber>
    </submittedName>
</protein>
<evidence type="ECO:0000313" key="3">
    <source>
        <dbReference type="EMBL" id="MXO89486.1"/>
    </source>
</evidence>
<comment type="similarity">
    <text evidence="1">Belongs to the enoyl-CoA hydratase/isomerase family.</text>
</comment>
<gene>
    <name evidence="3" type="ORF">GRI41_01495</name>
</gene>
<dbReference type="EMBL" id="WTYX01000001">
    <property type="protein sequence ID" value="MXO89486.1"/>
    <property type="molecule type" value="Genomic_DNA"/>
</dbReference>
<comment type="caution">
    <text evidence="3">The sequence shown here is derived from an EMBL/GenBank/DDBJ whole genome shotgun (WGS) entry which is preliminary data.</text>
</comment>
<dbReference type="EC" id="4.2.1.17" evidence="3"/>
<dbReference type="InterPro" id="IPR001753">
    <property type="entry name" value="Enoyl-CoA_hydra/iso"/>
</dbReference>
<dbReference type="PANTHER" id="PTHR11941">
    <property type="entry name" value="ENOYL-COA HYDRATASE-RELATED"/>
    <property type="match status" value="1"/>
</dbReference>
<dbReference type="SUPFAM" id="SSF52096">
    <property type="entry name" value="ClpP/crotonase"/>
    <property type="match status" value="1"/>
</dbReference>
<proteinExistence type="inferred from homology"/>
<keyword evidence="2 3" id="KW-0456">Lyase</keyword>
<evidence type="ECO:0000256" key="1">
    <source>
        <dbReference type="ARBA" id="ARBA00005254"/>
    </source>
</evidence>
<dbReference type="PANTHER" id="PTHR11941:SF54">
    <property type="entry name" value="ENOYL-COA HYDRATASE, MITOCHONDRIAL"/>
    <property type="match status" value="1"/>
</dbReference>
<sequence length="290" mass="31894">MSDYTQILLEKDGPVATITLNRPEKMNAFTRVMMTEIIDALDNTDADDDVRAVIVTGSGDRAFCAGADLTPDDGSRPFSSETEVADLSDEIVRDGGGRLTLRMFQSTKPLIGACNGVAVGVGATMQLPMDIRLASDNAKYGFVFARRGIVPEACSSWFLPRLVGPQQALEWCMTGRVFDAEEALGGGLIRSIHPIPDLMDVARGLAHEIADNTSAISVAMTRAMLWRLPSGDHPMMAHRVDSRSIYMLSRGKDAREGVASFLEKREPNYPGKVSQDMPEFYPWWNEPEYE</sequence>
<dbReference type="CDD" id="cd06558">
    <property type="entry name" value="crotonase-like"/>
    <property type="match status" value="1"/>
</dbReference>
<name>A0A844ZR46_9SPHN</name>
<dbReference type="AlphaFoldDB" id="A0A844ZR46"/>
<organism evidence="3 4">
    <name type="scientific">Pontixanthobacter aquaemixtae</name>
    <dbReference type="NCBI Taxonomy" id="1958940"/>
    <lineage>
        <taxon>Bacteria</taxon>
        <taxon>Pseudomonadati</taxon>
        <taxon>Pseudomonadota</taxon>
        <taxon>Alphaproteobacteria</taxon>
        <taxon>Sphingomonadales</taxon>
        <taxon>Erythrobacteraceae</taxon>
        <taxon>Pontixanthobacter</taxon>
    </lineage>
</organism>
<dbReference type="InterPro" id="IPR014748">
    <property type="entry name" value="Enoyl-CoA_hydra_C"/>
</dbReference>